<dbReference type="CDD" id="cd00165">
    <property type="entry name" value="S4"/>
    <property type="match status" value="1"/>
</dbReference>
<reference evidence="3" key="1">
    <citation type="journal article" date="2021" name="PeerJ">
        <title>Extensive microbial diversity within the chicken gut microbiome revealed by metagenomics and culture.</title>
        <authorList>
            <person name="Gilroy R."/>
            <person name="Ravi A."/>
            <person name="Getino M."/>
            <person name="Pursley I."/>
            <person name="Horton D.L."/>
            <person name="Alikhan N.F."/>
            <person name="Baker D."/>
            <person name="Gharbi K."/>
            <person name="Hall N."/>
            <person name="Watson M."/>
            <person name="Adriaenssens E.M."/>
            <person name="Foster-Nyarko E."/>
            <person name="Jarju S."/>
            <person name="Secka A."/>
            <person name="Antonio M."/>
            <person name="Oren A."/>
            <person name="Chaudhuri R.R."/>
            <person name="La Ragione R."/>
            <person name="Hildebrand F."/>
            <person name="Pallen M.J."/>
        </authorList>
    </citation>
    <scope>NUCLEOTIDE SEQUENCE</scope>
    <source>
        <strain evidence="3">CHK188-5543</strain>
    </source>
</reference>
<evidence type="ECO:0000313" key="4">
    <source>
        <dbReference type="Proteomes" id="UP000886800"/>
    </source>
</evidence>
<dbReference type="InterPro" id="IPR002942">
    <property type="entry name" value="S4_RNA-bd"/>
</dbReference>
<dbReference type="InterPro" id="IPR036986">
    <property type="entry name" value="S4_RNA-bd_sf"/>
</dbReference>
<evidence type="ECO:0000259" key="2">
    <source>
        <dbReference type="SMART" id="SM00363"/>
    </source>
</evidence>
<organism evidence="3 4">
    <name type="scientific">Candidatus Anaerotruncus excrementipullorum</name>
    <dbReference type="NCBI Taxonomy" id="2838465"/>
    <lineage>
        <taxon>Bacteria</taxon>
        <taxon>Bacillati</taxon>
        <taxon>Bacillota</taxon>
        <taxon>Clostridia</taxon>
        <taxon>Eubacteriales</taxon>
        <taxon>Oscillospiraceae</taxon>
        <taxon>Anaerotruncus</taxon>
    </lineage>
</organism>
<dbReference type="SUPFAM" id="SSF55174">
    <property type="entry name" value="Alpha-L RNA-binding motif"/>
    <property type="match status" value="1"/>
</dbReference>
<dbReference type="PROSITE" id="PS50889">
    <property type="entry name" value="S4"/>
    <property type="match status" value="1"/>
</dbReference>
<sequence>MEQRVVAVKPPFIKLDAFLKFSGAAATGGQAKEWVQQGEILVNGAVCTQRGKKLAAGDRVELAGRLALVVTFTEQP</sequence>
<reference evidence="3" key="2">
    <citation type="submission" date="2021-04" db="EMBL/GenBank/DDBJ databases">
        <authorList>
            <person name="Gilroy R."/>
        </authorList>
    </citation>
    <scope>NUCLEOTIDE SEQUENCE</scope>
    <source>
        <strain evidence="3">CHK188-5543</strain>
    </source>
</reference>
<dbReference type="EMBL" id="DXES01000044">
    <property type="protein sequence ID" value="HIX65043.1"/>
    <property type="molecule type" value="Genomic_DNA"/>
</dbReference>
<dbReference type="SMART" id="SM00363">
    <property type="entry name" value="S4"/>
    <property type="match status" value="1"/>
</dbReference>
<dbReference type="GO" id="GO:0003723">
    <property type="term" value="F:RNA binding"/>
    <property type="evidence" value="ECO:0007669"/>
    <property type="project" value="UniProtKB-KW"/>
</dbReference>
<proteinExistence type="predicted"/>
<gene>
    <name evidence="3" type="ORF">H9736_02220</name>
</gene>
<dbReference type="AlphaFoldDB" id="A0A9D1WQ26"/>
<evidence type="ECO:0000313" key="3">
    <source>
        <dbReference type="EMBL" id="HIX65043.1"/>
    </source>
</evidence>
<dbReference type="Proteomes" id="UP000886800">
    <property type="component" value="Unassembled WGS sequence"/>
</dbReference>
<name>A0A9D1WQ26_9FIRM</name>
<evidence type="ECO:0000256" key="1">
    <source>
        <dbReference type="PROSITE-ProRule" id="PRU00182"/>
    </source>
</evidence>
<feature type="domain" description="RNA-binding S4" evidence="2">
    <location>
        <begin position="13"/>
        <end position="71"/>
    </location>
</feature>
<dbReference type="Pfam" id="PF13275">
    <property type="entry name" value="S4_2"/>
    <property type="match status" value="1"/>
</dbReference>
<keyword evidence="1" id="KW-0694">RNA-binding</keyword>
<dbReference type="Gene3D" id="3.10.290.10">
    <property type="entry name" value="RNA-binding S4 domain"/>
    <property type="match status" value="1"/>
</dbReference>
<accession>A0A9D1WQ26</accession>
<comment type="caution">
    <text evidence="3">The sequence shown here is derived from an EMBL/GenBank/DDBJ whole genome shotgun (WGS) entry which is preliminary data.</text>
</comment>
<protein>
    <submittedName>
        <fullName evidence="3">RNA-binding S4 domain-containing protein</fullName>
    </submittedName>
</protein>